<proteinExistence type="predicted"/>
<accession>A0A1H9LK83</accession>
<dbReference type="InterPro" id="IPR026360">
    <property type="entry name" value="Xnuc_lig_assoc"/>
</dbReference>
<protein>
    <submittedName>
        <fullName evidence="1">Putative mRNA 3-end processing factor</fullName>
    </submittedName>
</protein>
<dbReference type="EMBL" id="FOFB01000024">
    <property type="protein sequence ID" value="SER11639.1"/>
    <property type="molecule type" value="Genomic_DNA"/>
</dbReference>
<dbReference type="InterPro" id="IPR036866">
    <property type="entry name" value="RibonucZ/Hydroxyglut_hydro"/>
</dbReference>
<evidence type="ECO:0000313" key="1">
    <source>
        <dbReference type="EMBL" id="SER11639.1"/>
    </source>
</evidence>
<reference evidence="2" key="1">
    <citation type="submission" date="2016-10" db="EMBL/GenBank/DDBJ databases">
        <authorList>
            <person name="Varghese N."/>
            <person name="Submissions S."/>
        </authorList>
    </citation>
    <scope>NUCLEOTIDE SEQUENCE [LARGE SCALE GENOMIC DNA]</scope>
    <source>
        <strain evidence="2">DSM 24740</strain>
    </source>
</reference>
<sequence length="352" mass="39199">MGNLLLFISVTNAMALLEFTDRGIYCARADVYIDPWKPVDRALITHGHADHSRWGMKAYLSTHSAGPVIKYRLGDIRLQTVGYGEVTTINGVKFSFHPAGHIIGSAQIRVEYKGEIWVASGDYKLEDDGLSEAYEPVKCQHFITESTFGLPVYRWTPQEEVFADINDWWRANAAEGKVSVLTGYALGKAQRLLHGLDSSIGRIYTHGAIENTNEVIRAQGIKLPDTIRVSKEINKKDYPGQLVLSTPGAVGQPWIKKFGQISLGAASGWMTLRGARRRRGADRGFVLSDHCDWPQLLEAIDLTGAENIYVTHGYTAIFSRHLRTLGLNAVELETEYEGELAEMETKQETMKG</sequence>
<organism evidence="1 2">
    <name type="scientific">Neolewinella agarilytica</name>
    <dbReference type="NCBI Taxonomy" id="478744"/>
    <lineage>
        <taxon>Bacteria</taxon>
        <taxon>Pseudomonadati</taxon>
        <taxon>Bacteroidota</taxon>
        <taxon>Saprospiria</taxon>
        <taxon>Saprospirales</taxon>
        <taxon>Lewinellaceae</taxon>
        <taxon>Neolewinella</taxon>
    </lineage>
</organism>
<dbReference type="InParanoid" id="A0A1H9LK83"/>
<name>A0A1H9LK83_9BACT</name>
<dbReference type="SUPFAM" id="SSF56281">
    <property type="entry name" value="Metallo-hydrolase/oxidoreductase"/>
    <property type="match status" value="1"/>
</dbReference>
<dbReference type="STRING" id="478744.SAMN05444359_12467"/>
<dbReference type="InterPro" id="IPR050698">
    <property type="entry name" value="MBL"/>
</dbReference>
<dbReference type="NCBIfam" id="TIGR04122">
    <property type="entry name" value="Xnuc_lig_assoc"/>
    <property type="match status" value="1"/>
</dbReference>
<dbReference type="Gene3D" id="3.60.15.10">
    <property type="entry name" value="Ribonuclease Z/Hydroxyacylglutathione hydrolase-like"/>
    <property type="match status" value="1"/>
</dbReference>
<dbReference type="Proteomes" id="UP000199021">
    <property type="component" value="Unassembled WGS sequence"/>
</dbReference>
<evidence type="ECO:0000313" key="2">
    <source>
        <dbReference type="Proteomes" id="UP000199021"/>
    </source>
</evidence>
<gene>
    <name evidence="1" type="ORF">SAMN05444359_12467</name>
</gene>
<dbReference type="PANTHER" id="PTHR11203">
    <property type="entry name" value="CLEAVAGE AND POLYADENYLATION SPECIFICITY FACTOR FAMILY MEMBER"/>
    <property type="match status" value="1"/>
</dbReference>
<dbReference type="PANTHER" id="PTHR11203:SF49">
    <property type="entry name" value="BLL1145 PROTEIN"/>
    <property type="match status" value="1"/>
</dbReference>
<keyword evidence="2" id="KW-1185">Reference proteome</keyword>
<dbReference type="AlphaFoldDB" id="A0A1H9LK83"/>
<dbReference type="GO" id="GO:0004521">
    <property type="term" value="F:RNA endonuclease activity"/>
    <property type="evidence" value="ECO:0007669"/>
    <property type="project" value="TreeGrafter"/>
</dbReference>